<dbReference type="EMBL" id="QANS01000001">
    <property type="protein sequence ID" value="PTU32852.1"/>
    <property type="molecule type" value="Genomic_DNA"/>
</dbReference>
<evidence type="ECO:0000313" key="2">
    <source>
        <dbReference type="Proteomes" id="UP000244248"/>
    </source>
</evidence>
<name>A0A2T5MJV2_9GAMM</name>
<reference evidence="1 2" key="1">
    <citation type="submission" date="2018-04" db="EMBL/GenBank/DDBJ databases">
        <title>Novel species isolated from glacier.</title>
        <authorList>
            <person name="Liu Q."/>
            <person name="Xin Y.-H."/>
        </authorList>
    </citation>
    <scope>NUCLEOTIDE SEQUENCE [LARGE SCALE GENOMIC DNA]</scope>
    <source>
        <strain evidence="1 2">GT1R17</strain>
    </source>
</reference>
<proteinExistence type="predicted"/>
<gene>
    <name evidence="1" type="ORF">CJD38_01700</name>
</gene>
<protein>
    <submittedName>
        <fullName evidence="1">Uncharacterized protein</fullName>
    </submittedName>
</protein>
<evidence type="ECO:0000313" key="1">
    <source>
        <dbReference type="EMBL" id="PTU32852.1"/>
    </source>
</evidence>
<sequence>MMSTQLLRGSLTMKTKLIIGLMAAITLLSNVAIAAECKVDVKEFLKVISARRTAYEADNGPRGARPLELCKVDITVDSTKRVWEIAPIECTPTALRRVQLMMGDSQVPTLSKEECEQTHIRMNIHS</sequence>
<accession>A0A2T5MJV2</accession>
<organism evidence="1 2">
    <name type="scientific">Stenotrophobium rhamnosiphilum</name>
    <dbReference type="NCBI Taxonomy" id="2029166"/>
    <lineage>
        <taxon>Bacteria</taxon>
        <taxon>Pseudomonadati</taxon>
        <taxon>Pseudomonadota</taxon>
        <taxon>Gammaproteobacteria</taxon>
        <taxon>Nevskiales</taxon>
        <taxon>Nevskiaceae</taxon>
        <taxon>Stenotrophobium</taxon>
    </lineage>
</organism>
<dbReference type="AlphaFoldDB" id="A0A2T5MJV2"/>
<dbReference type="Proteomes" id="UP000244248">
    <property type="component" value="Unassembled WGS sequence"/>
</dbReference>
<keyword evidence="2" id="KW-1185">Reference proteome</keyword>
<comment type="caution">
    <text evidence="1">The sequence shown here is derived from an EMBL/GenBank/DDBJ whole genome shotgun (WGS) entry which is preliminary data.</text>
</comment>